<protein>
    <submittedName>
        <fullName evidence="1">Uncharacterized protein</fullName>
    </submittedName>
</protein>
<dbReference type="EMBL" id="GBRH01253945">
    <property type="protein sequence ID" value="JAD43950.1"/>
    <property type="molecule type" value="Transcribed_RNA"/>
</dbReference>
<organism evidence="1">
    <name type="scientific">Arundo donax</name>
    <name type="common">Giant reed</name>
    <name type="synonym">Donax arundinaceus</name>
    <dbReference type="NCBI Taxonomy" id="35708"/>
    <lineage>
        <taxon>Eukaryota</taxon>
        <taxon>Viridiplantae</taxon>
        <taxon>Streptophyta</taxon>
        <taxon>Embryophyta</taxon>
        <taxon>Tracheophyta</taxon>
        <taxon>Spermatophyta</taxon>
        <taxon>Magnoliopsida</taxon>
        <taxon>Liliopsida</taxon>
        <taxon>Poales</taxon>
        <taxon>Poaceae</taxon>
        <taxon>PACMAD clade</taxon>
        <taxon>Arundinoideae</taxon>
        <taxon>Arundineae</taxon>
        <taxon>Arundo</taxon>
    </lineage>
</organism>
<proteinExistence type="predicted"/>
<accession>A0A0A9A4L3</accession>
<reference evidence="1" key="1">
    <citation type="submission" date="2014-09" db="EMBL/GenBank/DDBJ databases">
        <authorList>
            <person name="Magalhaes I.L.F."/>
            <person name="Oliveira U."/>
            <person name="Santos F.R."/>
            <person name="Vidigal T.H.D.A."/>
            <person name="Brescovit A.D."/>
            <person name="Santos A.J."/>
        </authorList>
    </citation>
    <scope>NUCLEOTIDE SEQUENCE</scope>
    <source>
        <tissue evidence="1">Shoot tissue taken approximately 20 cm above the soil surface</tissue>
    </source>
</reference>
<sequence>MLSFIFVVSYVLVTFNSLTCYDLKKCP</sequence>
<evidence type="ECO:0000313" key="1">
    <source>
        <dbReference type="EMBL" id="JAD43950.1"/>
    </source>
</evidence>
<name>A0A0A9A4L3_ARUDO</name>
<reference evidence="1" key="2">
    <citation type="journal article" date="2015" name="Data Brief">
        <title>Shoot transcriptome of the giant reed, Arundo donax.</title>
        <authorList>
            <person name="Barrero R.A."/>
            <person name="Guerrero F.D."/>
            <person name="Moolhuijzen P."/>
            <person name="Goolsby J.A."/>
            <person name="Tidwell J."/>
            <person name="Bellgard S.E."/>
            <person name="Bellgard M.I."/>
        </authorList>
    </citation>
    <scope>NUCLEOTIDE SEQUENCE</scope>
    <source>
        <tissue evidence="1">Shoot tissue taken approximately 20 cm above the soil surface</tissue>
    </source>
</reference>
<dbReference type="AlphaFoldDB" id="A0A0A9A4L3"/>